<evidence type="ECO:0000256" key="8">
    <source>
        <dbReference type="ARBA" id="ARBA00022840"/>
    </source>
</evidence>
<feature type="transmembrane region" description="Helical" evidence="14">
    <location>
        <begin position="85"/>
        <end position="107"/>
    </location>
</feature>
<dbReference type="Pfam" id="PF00690">
    <property type="entry name" value="Cation_ATPase_N"/>
    <property type="match status" value="1"/>
</dbReference>
<dbReference type="Gene3D" id="1.20.1110.10">
    <property type="entry name" value="Calcium-transporting ATPase, transmembrane domain"/>
    <property type="match status" value="1"/>
</dbReference>
<evidence type="ECO:0000256" key="4">
    <source>
        <dbReference type="ARBA" id="ARBA00022568"/>
    </source>
</evidence>
<name>A0A9W8HV33_9FUNG</name>
<dbReference type="GO" id="GO:0005388">
    <property type="term" value="F:P-type calcium transporter activity"/>
    <property type="evidence" value="ECO:0007669"/>
    <property type="project" value="UniProtKB-EC"/>
</dbReference>
<evidence type="ECO:0000313" key="17">
    <source>
        <dbReference type="Proteomes" id="UP001140094"/>
    </source>
</evidence>
<evidence type="ECO:0000256" key="7">
    <source>
        <dbReference type="ARBA" id="ARBA00022837"/>
    </source>
</evidence>
<organism evidence="16 17">
    <name type="scientific">Coemansia guatemalensis</name>
    <dbReference type="NCBI Taxonomy" id="2761395"/>
    <lineage>
        <taxon>Eukaryota</taxon>
        <taxon>Fungi</taxon>
        <taxon>Fungi incertae sedis</taxon>
        <taxon>Zoopagomycota</taxon>
        <taxon>Kickxellomycotina</taxon>
        <taxon>Kickxellomycetes</taxon>
        <taxon>Kickxellales</taxon>
        <taxon>Kickxellaceae</taxon>
        <taxon>Coemansia</taxon>
    </lineage>
</organism>
<dbReference type="FunFam" id="2.70.150.10:FF:000014">
    <property type="entry name" value="Calcium-transporting ATPase, putative"/>
    <property type="match status" value="1"/>
</dbReference>
<dbReference type="PANTHER" id="PTHR42861">
    <property type="entry name" value="CALCIUM-TRANSPORTING ATPASE"/>
    <property type="match status" value="1"/>
</dbReference>
<keyword evidence="11 14" id="KW-1133">Transmembrane helix</keyword>
<evidence type="ECO:0000256" key="2">
    <source>
        <dbReference type="ARBA" id="ARBA00012790"/>
    </source>
</evidence>
<sequence length="252" mass="26824">MEEAYNCSTKAVLDHLHVIPEDGLTDAQVIERQRKYGRNELPEEPGTPVWELIAEQFQDQLVIILVVSALISLVLAFLEEGGDKLTAYVEPVVIMLILVANATVGVLQETSAENAIAALKEYSPDESHVVRNGGNIEKVHAAELVPGDVMVIGVGDKIPADARVVSVESSVLRVDQALLTGESVSVVKEVEKLGGPGGRRVVQDQVNMVFAGTSVVLGRAQCVVTATGTGTEIGGIHSSITDQIAEKTPLKK</sequence>
<keyword evidence="7" id="KW-0106">Calcium</keyword>
<feature type="non-terminal residue" evidence="16">
    <location>
        <position position="252"/>
    </location>
</feature>
<feature type="transmembrane region" description="Helical" evidence="14">
    <location>
        <begin position="60"/>
        <end position="78"/>
    </location>
</feature>
<feature type="domain" description="Cation-transporting P-type ATPase N-terminal" evidence="15">
    <location>
        <begin position="3"/>
        <end position="77"/>
    </location>
</feature>
<dbReference type="InterPro" id="IPR008250">
    <property type="entry name" value="ATPase_P-typ_transduc_dom_A_sf"/>
</dbReference>
<keyword evidence="12" id="KW-0406">Ion transport</keyword>
<evidence type="ECO:0000256" key="12">
    <source>
        <dbReference type="ARBA" id="ARBA00023065"/>
    </source>
</evidence>
<keyword evidence="4" id="KW-0109">Calcium transport</keyword>
<dbReference type="EC" id="7.2.2.10" evidence="2"/>
<dbReference type="GO" id="GO:0016020">
    <property type="term" value="C:membrane"/>
    <property type="evidence" value="ECO:0007669"/>
    <property type="project" value="UniProtKB-SubCell"/>
</dbReference>
<evidence type="ECO:0000256" key="5">
    <source>
        <dbReference type="ARBA" id="ARBA00022692"/>
    </source>
</evidence>
<protein>
    <recommendedName>
        <fullName evidence="2">P-type Ca(2+) transporter</fullName>
        <ecNumber evidence="2">7.2.2.10</ecNumber>
    </recommendedName>
</protein>
<keyword evidence="10" id="KW-1278">Translocase</keyword>
<evidence type="ECO:0000256" key="10">
    <source>
        <dbReference type="ARBA" id="ARBA00022967"/>
    </source>
</evidence>
<gene>
    <name evidence="16" type="ORF">H4R20_002698</name>
</gene>
<evidence type="ECO:0000256" key="13">
    <source>
        <dbReference type="ARBA" id="ARBA00023136"/>
    </source>
</evidence>
<evidence type="ECO:0000256" key="11">
    <source>
        <dbReference type="ARBA" id="ARBA00022989"/>
    </source>
</evidence>
<keyword evidence="9" id="KW-0460">Magnesium</keyword>
<comment type="subcellular location">
    <subcellularLocation>
        <location evidence="1">Membrane</location>
        <topology evidence="1">Multi-pass membrane protein</topology>
    </subcellularLocation>
</comment>
<comment type="caution">
    <text evidence="16">The sequence shown here is derived from an EMBL/GenBank/DDBJ whole genome shotgun (WGS) entry which is preliminary data.</text>
</comment>
<dbReference type="AlphaFoldDB" id="A0A9W8HV33"/>
<evidence type="ECO:0000256" key="3">
    <source>
        <dbReference type="ARBA" id="ARBA00022448"/>
    </source>
</evidence>
<keyword evidence="13 14" id="KW-0472">Membrane</keyword>
<dbReference type="InterPro" id="IPR023298">
    <property type="entry name" value="ATPase_P-typ_TM_dom_sf"/>
</dbReference>
<evidence type="ECO:0000259" key="15">
    <source>
        <dbReference type="SMART" id="SM00831"/>
    </source>
</evidence>
<evidence type="ECO:0000313" key="16">
    <source>
        <dbReference type="EMBL" id="KAJ2803931.1"/>
    </source>
</evidence>
<dbReference type="SUPFAM" id="SSF81665">
    <property type="entry name" value="Calcium ATPase, transmembrane domain M"/>
    <property type="match status" value="1"/>
</dbReference>
<dbReference type="Gene3D" id="2.70.150.10">
    <property type="entry name" value="Calcium-transporting ATPase, cytoplasmic transduction domain A"/>
    <property type="match status" value="1"/>
</dbReference>
<evidence type="ECO:0000256" key="14">
    <source>
        <dbReference type="SAM" id="Phobius"/>
    </source>
</evidence>
<keyword evidence="8" id="KW-0067">ATP-binding</keyword>
<keyword evidence="5 14" id="KW-0812">Transmembrane</keyword>
<dbReference type="SMART" id="SM00831">
    <property type="entry name" value="Cation_ATPase_N"/>
    <property type="match status" value="1"/>
</dbReference>
<evidence type="ECO:0000256" key="9">
    <source>
        <dbReference type="ARBA" id="ARBA00022842"/>
    </source>
</evidence>
<dbReference type="InterPro" id="IPR059000">
    <property type="entry name" value="ATPase_P-type_domA"/>
</dbReference>
<reference evidence="16" key="1">
    <citation type="submission" date="2022-07" db="EMBL/GenBank/DDBJ databases">
        <title>Phylogenomic reconstructions and comparative analyses of Kickxellomycotina fungi.</title>
        <authorList>
            <person name="Reynolds N.K."/>
            <person name="Stajich J.E."/>
            <person name="Barry K."/>
            <person name="Grigoriev I.V."/>
            <person name="Crous P."/>
            <person name="Smith M.E."/>
        </authorList>
    </citation>
    <scope>NUCLEOTIDE SEQUENCE</scope>
    <source>
        <strain evidence="16">NRRL 1565</strain>
    </source>
</reference>
<dbReference type="Pfam" id="PF00122">
    <property type="entry name" value="E1-E2_ATPase"/>
    <property type="match status" value="1"/>
</dbReference>
<dbReference type="InterPro" id="IPR004014">
    <property type="entry name" value="ATPase_P-typ_cation-transptr_N"/>
</dbReference>
<dbReference type="SUPFAM" id="SSF81653">
    <property type="entry name" value="Calcium ATPase, transduction domain A"/>
    <property type="match status" value="1"/>
</dbReference>
<evidence type="ECO:0000256" key="1">
    <source>
        <dbReference type="ARBA" id="ARBA00004141"/>
    </source>
</evidence>
<dbReference type="GO" id="GO:0005524">
    <property type="term" value="F:ATP binding"/>
    <property type="evidence" value="ECO:0007669"/>
    <property type="project" value="UniProtKB-KW"/>
</dbReference>
<accession>A0A9W8HV33</accession>
<evidence type="ECO:0000256" key="6">
    <source>
        <dbReference type="ARBA" id="ARBA00022741"/>
    </source>
</evidence>
<keyword evidence="6" id="KW-0547">Nucleotide-binding</keyword>
<keyword evidence="3" id="KW-0813">Transport</keyword>
<dbReference type="EMBL" id="JANBUO010000464">
    <property type="protein sequence ID" value="KAJ2803931.1"/>
    <property type="molecule type" value="Genomic_DNA"/>
</dbReference>
<keyword evidence="17" id="KW-1185">Reference proteome</keyword>
<proteinExistence type="predicted"/>
<dbReference type="OrthoDB" id="3352408at2759"/>
<dbReference type="Proteomes" id="UP001140094">
    <property type="component" value="Unassembled WGS sequence"/>
</dbReference>